<dbReference type="OrthoDB" id="4827295at2"/>
<keyword evidence="1" id="KW-0732">Signal</keyword>
<feature type="chain" id="PRO_5021719809" description="Ig-like domain-containing protein" evidence="1">
    <location>
        <begin position="28"/>
        <end position="279"/>
    </location>
</feature>
<name>A0A512PES5_9CELL</name>
<reference evidence="2 3" key="1">
    <citation type="submission" date="2019-07" db="EMBL/GenBank/DDBJ databases">
        <title>Whole genome shotgun sequence of Cellulomonas soli NBRC 109434.</title>
        <authorList>
            <person name="Hosoyama A."/>
            <person name="Uohara A."/>
            <person name="Ohji S."/>
            <person name="Ichikawa N."/>
        </authorList>
    </citation>
    <scope>NUCLEOTIDE SEQUENCE [LARGE SCALE GENOMIC DNA]</scope>
    <source>
        <strain evidence="2 3">NBRC 109434</strain>
    </source>
</reference>
<proteinExistence type="predicted"/>
<protein>
    <recommendedName>
        <fullName evidence="4">Ig-like domain-containing protein</fullName>
    </recommendedName>
</protein>
<evidence type="ECO:0000313" key="3">
    <source>
        <dbReference type="Proteomes" id="UP000321798"/>
    </source>
</evidence>
<keyword evidence="3" id="KW-1185">Reference proteome</keyword>
<gene>
    <name evidence="2" type="ORF">CSO01_24290</name>
</gene>
<sequence>MTRRARLVALVALLVTLVGFGASQASAAALVLDAGMRPSSASVTRCTAQAVTVTTTSTTGAASQVAVTGLDTARCAGRAVLVSVYDPTVTSGWASARRFTGVGTVTATSATLTASTSPTSFTPSAGLKAHVTIGGWPVQATWSYASAAAVGCQVRTNGSGAVDTTKTCTIGTVTHSGYNTYWRHLSVQVPMTFSAPPSSNQYVTFTFAVPTADQPAWWSWSGAGLSAYSYGSGQGAITSSCSALPMISGRTPSNVWGGFTGISLQVDMERTATPLCTVP</sequence>
<organism evidence="2 3">
    <name type="scientific">Cellulomonas soli</name>
    <dbReference type="NCBI Taxonomy" id="931535"/>
    <lineage>
        <taxon>Bacteria</taxon>
        <taxon>Bacillati</taxon>
        <taxon>Actinomycetota</taxon>
        <taxon>Actinomycetes</taxon>
        <taxon>Micrococcales</taxon>
        <taxon>Cellulomonadaceae</taxon>
        <taxon>Cellulomonas</taxon>
    </lineage>
</organism>
<evidence type="ECO:0000256" key="1">
    <source>
        <dbReference type="SAM" id="SignalP"/>
    </source>
</evidence>
<dbReference type="AlphaFoldDB" id="A0A512PES5"/>
<dbReference type="RefSeq" id="WP_146953471.1">
    <property type="nucleotide sequence ID" value="NZ_BAABBJ010000001.1"/>
</dbReference>
<dbReference type="EMBL" id="BKAL01000008">
    <property type="protein sequence ID" value="GEP69714.1"/>
    <property type="molecule type" value="Genomic_DNA"/>
</dbReference>
<evidence type="ECO:0008006" key="4">
    <source>
        <dbReference type="Google" id="ProtNLM"/>
    </source>
</evidence>
<accession>A0A512PES5</accession>
<comment type="caution">
    <text evidence="2">The sequence shown here is derived from an EMBL/GenBank/DDBJ whole genome shotgun (WGS) entry which is preliminary data.</text>
</comment>
<feature type="signal peptide" evidence="1">
    <location>
        <begin position="1"/>
        <end position="27"/>
    </location>
</feature>
<dbReference type="Proteomes" id="UP000321798">
    <property type="component" value="Unassembled WGS sequence"/>
</dbReference>
<evidence type="ECO:0000313" key="2">
    <source>
        <dbReference type="EMBL" id="GEP69714.1"/>
    </source>
</evidence>